<protein>
    <submittedName>
        <fullName evidence="1">Uncharacterized protein</fullName>
    </submittedName>
</protein>
<keyword evidence="2" id="KW-1185">Reference proteome</keyword>
<accession>A0A9D4N8E7</accession>
<proteinExistence type="predicted"/>
<sequence length="78" mass="8310">MAALAVTSSRLNPRDGFPSALSALSTAATGSLYKAIPRCSRVYHVPGPPRMSSTLVSSLSRGSRPSFGRYSVELHYPL</sequence>
<comment type="caution">
    <text evidence="1">The sequence shown here is derived from an EMBL/GenBank/DDBJ whole genome shotgun (WGS) entry which is preliminary data.</text>
</comment>
<name>A0A9D4N8E7_DREPO</name>
<dbReference type="EMBL" id="JAIWYP010000001">
    <property type="protein sequence ID" value="KAH3891667.1"/>
    <property type="molecule type" value="Genomic_DNA"/>
</dbReference>
<dbReference type="AlphaFoldDB" id="A0A9D4N8E7"/>
<reference evidence="1" key="2">
    <citation type="submission" date="2020-11" db="EMBL/GenBank/DDBJ databases">
        <authorList>
            <person name="McCartney M.A."/>
            <person name="Auch B."/>
            <person name="Kono T."/>
            <person name="Mallez S."/>
            <person name="Becker A."/>
            <person name="Gohl D.M."/>
            <person name="Silverstein K.A.T."/>
            <person name="Koren S."/>
            <person name="Bechman K.B."/>
            <person name="Herman A."/>
            <person name="Abrahante J.E."/>
            <person name="Garbe J."/>
        </authorList>
    </citation>
    <scope>NUCLEOTIDE SEQUENCE</scope>
    <source>
        <strain evidence="1">Duluth1</strain>
        <tissue evidence="1">Whole animal</tissue>
    </source>
</reference>
<organism evidence="1 2">
    <name type="scientific">Dreissena polymorpha</name>
    <name type="common">Zebra mussel</name>
    <name type="synonym">Mytilus polymorpha</name>
    <dbReference type="NCBI Taxonomy" id="45954"/>
    <lineage>
        <taxon>Eukaryota</taxon>
        <taxon>Metazoa</taxon>
        <taxon>Spiralia</taxon>
        <taxon>Lophotrochozoa</taxon>
        <taxon>Mollusca</taxon>
        <taxon>Bivalvia</taxon>
        <taxon>Autobranchia</taxon>
        <taxon>Heteroconchia</taxon>
        <taxon>Euheterodonta</taxon>
        <taxon>Imparidentia</taxon>
        <taxon>Neoheterodontei</taxon>
        <taxon>Myida</taxon>
        <taxon>Dreissenoidea</taxon>
        <taxon>Dreissenidae</taxon>
        <taxon>Dreissena</taxon>
    </lineage>
</organism>
<evidence type="ECO:0000313" key="2">
    <source>
        <dbReference type="Proteomes" id="UP000828390"/>
    </source>
</evidence>
<reference evidence="1" key="1">
    <citation type="journal article" date="2019" name="bioRxiv">
        <title>The Genome of the Zebra Mussel, Dreissena polymorpha: A Resource for Invasive Species Research.</title>
        <authorList>
            <person name="McCartney M.A."/>
            <person name="Auch B."/>
            <person name="Kono T."/>
            <person name="Mallez S."/>
            <person name="Zhang Y."/>
            <person name="Obille A."/>
            <person name="Becker A."/>
            <person name="Abrahante J.E."/>
            <person name="Garbe J."/>
            <person name="Badalamenti J.P."/>
            <person name="Herman A."/>
            <person name="Mangelson H."/>
            <person name="Liachko I."/>
            <person name="Sullivan S."/>
            <person name="Sone E.D."/>
            <person name="Koren S."/>
            <person name="Silverstein K.A.T."/>
            <person name="Beckman K.B."/>
            <person name="Gohl D.M."/>
        </authorList>
    </citation>
    <scope>NUCLEOTIDE SEQUENCE</scope>
    <source>
        <strain evidence="1">Duluth1</strain>
        <tissue evidence="1">Whole animal</tissue>
    </source>
</reference>
<dbReference type="Proteomes" id="UP000828390">
    <property type="component" value="Unassembled WGS sequence"/>
</dbReference>
<gene>
    <name evidence="1" type="ORF">DPMN_015772</name>
</gene>
<evidence type="ECO:0000313" key="1">
    <source>
        <dbReference type="EMBL" id="KAH3891667.1"/>
    </source>
</evidence>